<evidence type="ECO:0000256" key="8">
    <source>
        <dbReference type="RuleBase" id="RU000673"/>
    </source>
</evidence>
<dbReference type="PANTHER" id="PTHR17224:SF1">
    <property type="entry name" value="PEPTIDYL-TRNA HYDROLASE"/>
    <property type="match status" value="1"/>
</dbReference>
<keyword evidence="3 7" id="KW-0378">Hydrolase</keyword>
<evidence type="ECO:0000256" key="2">
    <source>
        <dbReference type="ARBA" id="ARBA00022555"/>
    </source>
</evidence>
<dbReference type="GO" id="GO:0000049">
    <property type="term" value="F:tRNA binding"/>
    <property type="evidence" value="ECO:0007669"/>
    <property type="project" value="UniProtKB-UniRule"/>
</dbReference>
<feature type="active site" description="Proton acceptor" evidence="7">
    <location>
        <position position="21"/>
    </location>
</feature>
<keyword evidence="7" id="KW-0963">Cytoplasm</keyword>
<keyword evidence="11" id="KW-1185">Reference proteome</keyword>
<sequence>MAVKLIAGLGNPGDKYARTRHNVGFMALDEIARRASIPLKKKGHQGVYGIGRFAGVEVTLLQPHTFMNLSGASIGSAVKSLGITPGDLLVLHDDIDLPFGTIRIKRGGGHGGQRGVRHISEVLGTKDYTRIRIGVGRPHPGLDAADYVLRPFTKEEESLLGQVLENAAGAVEVILADGEQKAMNLYHCKEVSV</sequence>
<dbReference type="EC" id="3.1.1.29" evidence="1 7"/>
<evidence type="ECO:0000256" key="4">
    <source>
        <dbReference type="ARBA" id="ARBA00022884"/>
    </source>
</evidence>
<gene>
    <name evidence="7" type="primary">pth</name>
    <name evidence="10" type="ORF">GSUB_05590</name>
</gene>
<dbReference type="HAMAP" id="MF_00083">
    <property type="entry name" value="Pept_tRNA_hydro_bact"/>
    <property type="match status" value="1"/>
</dbReference>
<dbReference type="InterPro" id="IPR036416">
    <property type="entry name" value="Pept_tRNA_hydro_sf"/>
</dbReference>
<proteinExistence type="inferred from homology"/>
<dbReference type="CDD" id="cd00462">
    <property type="entry name" value="PTH"/>
    <property type="match status" value="1"/>
</dbReference>
<dbReference type="GO" id="GO:0006515">
    <property type="term" value="P:protein quality control for misfolded or incompletely synthesized proteins"/>
    <property type="evidence" value="ECO:0007669"/>
    <property type="project" value="UniProtKB-UniRule"/>
</dbReference>
<evidence type="ECO:0000256" key="6">
    <source>
        <dbReference type="ARBA" id="ARBA00050038"/>
    </source>
</evidence>
<comment type="function">
    <text evidence="7">Catalyzes the release of premature peptidyl moieties from peptidyl-tRNA molecules trapped in stalled 50S ribosomal subunits, and thus maintains levels of free tRNAs and 50S ribosomes.</text>
</comment>
<dbReference type="FunFam" id="3.40.50.1470:FF:000001">
    <property type="entry name" value="Peptidyl-tRNA hydrolase"/>
    <property type="match status" value="1"/>
</dbReference>
<evidence type="ECO:0000256" key="9">
    <source>
        <dbReference type="RuleBase" id="RU004320"/>
    </source>
</evidence>
<dbReference type="AlphaFoldDB" id="A0A0B5FTC9"/>
<dbReference type="PROSITE" id="PS01195">
    <property type="entry name" value="PEPT_TRNA_HYDROL_1"/>
    <property type="match status" value="1"/>
</dbReference>
<dbReference type="NCBIfam" id="TIGR00447">
    <property type="entry name" value="pth"/>
    <property type="match status" value="1"/>
</dbReference>
<dbReference type="GO" id="GO:0005737">
    <property type="term" value="C:cytoplasm"/>
    <property type="evidence" value="ECO:0007669"/>
    <property type="project" value="UniProtKB-SubCell"/>
</dbReference>
<comment type="catalytic activity">
    <reaction evidence="7 8">
        <text>an N-acyl-L-alpha-aminoacyl-tRNA + H2O = an N-acyl-L-amino acid + a tRNA + H(+)</text>
        <dbReference type="Rhea" id="RHEA:54448"/>
        <dbReference type="Rhea" id="RHEA-COMP:10123"/>
        <dbReference type="Rhea" id="RHEA-COMP:13883"/>
        <dbReference type="ChEBI" id="CHEBI:15377"/>
        <dbReference type="ChEBI" id="CHEBI:15378"/>
        <dbReference type="ChEBI" id="CHEBI:59874"/>
        <dbReference type="ChEBI" id="CHEBI:78442"/>
        <dbReference type="ChEBI" id="CHEBI:138191"/>
        <dbReference type="EC" id="3.1.1.29"/>
    </reaction>
</comment>
<dbReference type="Gene3D" id="3.40.50.1470">
    <property type="entry name" value="Peptidyl-tRNA hydrolase"/>
    <property type="match status" value="1"/>
</dbReference>
<feature type="binding site" evidence="7">
    <location>
        <position position="66"/>
    </location>
    <ligand>
        <name>tRNA</name>
        <dbReference type="ChEBI" id="CHEBI:17843"/>
    </ligand>
</feature>
<evidence type="ECO:0000256" key="3">
    <source>
        <dbReference type="ARBA" id="ARBA00022801"/>
    </source>
</evidence>
<keyword evidence="2 7" id="KW-0820">tRNA-binding</keyword>
<evidence type="ECO:0000256" key="7">
    <source>
        <dbReference type="HAMAP-Rule" id="MF_00083"/>
    </source>
</evidence>
<name>A0A0B5FTC9_9BACT</name>
<dbReference type="Pfam" id="PF01195">
    <property type="entry name" value="Pept_tRNA_hydro"/>
    <property type="match status" value="1"/>
</dbReference>
<comment type="subunit">
    <text evidence="7">Monomer.</text>
</comment>
<dbReference type="SUPFAM" id="SSF53178">
    <property type="entry name" value="Peptidyl-tRNA hydrolase-like"/>
    <property type="match status" value="1"/>
</dbReference>
<reference evidence="10 11" key="1">
    <citation type="journal article" date="2015" name="Genome Announc.">
        <title>Genomes of Geoalkalibacter ferrihydriticus Z-0531T and Geoalkalibacter subterraneus Red1T, Two Haloalkaliphilic Metal-Reducing Deltaproteobacteria.</title>
        <authorList>
            <person name="Badalamenti J.P."/>
            <person name="Krajmalnik-Brown R."/>
            <person name="Torres C.I."/>
            <person name="Bond D.R."/>
        </authorList>
    </citation>
    <scope>NUCLEOTIDE SEQUENCE [LARGE SCALE GENOMIC DNA]</scope>
    <source>
        <strain evidence="10 11">Red1</strain>
    </source>
</reference>
<evidence type="ECO:0000313" key="10">
    <source>
        <dbReference type="EMBL" id="AJF07924.1"/>
    </source>
</evidence>
<evidence type="ECO:0000256" key="5">
    <source>
        <dbReference type="ARBA" id="ARBA00038063"/>
    </source>
</evidence>
<comment type="function">
    <text evidence="7">Hydrolyzes ribosome-free peptidyl-tRNAs (with 1 or more amino acids incorporated), which drop off the ribosome during protein synthesis, or as a result of ribosome stalling.</text>
</comment>
<protein>
    <recommendedName>
        <fullName evidence="6 7">Peptidyl-tRNA hydrolase</fullName>
        <shortName evidence="7">Pth</shortName>
        <ecNumber evidence="1 7">3.1.1.29</ecNumber>
    </recommendedName>
</protein>
<dbReference type="EMBL" id="CP010311">
    <property type="protein sequence ID" value="AJF07924.1"/>
    <property type="molecule type" value="Genomic_DNA"/>
</dbReference>
<dbReference type="STRING" id="483547.GSUB_05590"/>
<dbReference type="GO" id="GO:0004045">
    <property type="term" value="F:peptidyl-tRNA hydrolase activity"/>
    <property type="evidence" value="ECO:0007669"/>
    <property type="project" value="UniProtKB-UniRule"/>
</dbReference>
<evidence type="ECO:0000256" key="1">
    <source>
        <dbReference type="ARBA" id="ARBA00013260"/>
    </source>
</evidence>
<comment type="subcellular location">
    <subcellularLocation>
        <location evidence="7">Cytoplasm</location>
    </subcellularLocation>
</comment>
<feature type="site" description="Stabilizes the basic form of H active site to accept a proton" evidence="7">
    <location>
        <position position="93"/>
    </location>
</feature>
<organism evidence="10 11">
    <name type="scientific">Geoalkalibacter subterraneus</name>
    <dbReference type="NCBI Taxonomy" id="483547"/>
    <lineage>
        <taxon>Bacteria</taxon>
        <taxon>Pseudomonadati</taxon>
        <taxon>Thermodesulfobacteriota</taxon>
        <taxon>Desulfuromonadia</taxon>
        <taxon>Desulfuromonadales</taxon>
        <taxon>Geoalkalibacteraceae</taxon>
        <taxon>Geoalkalibacter</taxon>
    </lineage>
</organism>
<feature type="site" description="Discriminates between blocked and unblocked aminoacyl-tRNA" evidence="7">
    <location>
        <position position="11"/>
    </location>
</feature>
<dbReference type="InterPro" id="IPR018171">
    <property type="entry name" value="Pept_tRNA_hydro_CS"/>
</dbReference>
<feature type="binding site" evidence="7">
    <location>
        <position position="68"/>
    </location>
    <ligand>
        <name>tRNA</name>
        <dbReference type="ChEBI" id="CHEBI:17843"/>
    </ligand>
</feature>
<dbReference type="InterPro" id="IPR001328">
    <property type="entry name" value="Pept_tRNA_hydro"/>
</dbReference>
<feature type="binding site" evidence="7">
    <location>
        <position position="16"/>
    </location>
    <ligand>
        <name>tRNA</name>
        <dbReference type="ChEBI" id="CHEBI:17843"/>
    </ligand>
</feature>
<comment type="caution">
    <text evidence="7">Lacks conserved residue(s) required for the propagation of feature annotation.</text>
</comment>
<accession>A0A0B5FTC9</accession>
<dbReference type="GO" id="GO:0072344">
    <property type="term" value="P:rescue of stalled ribosome"/>
    <property type="evidence" value="ECO:0007669"/>
    <property type="project" value="UniProtKB-UniRule"/>
</dbReference>
<dbReference type="HOGENOM" id="CLU_062456_4_1_7"/>
<comment type="similarity">
    <text evidence="5 7 9">Belongs to the PTH family.</text>
</comment>
<dbReference type="Proteomes" id="UP000035036">
    <property type="component" value="Chromosome"/>
</dbReference>
<dbReference type="PANTHER" id="PTHR17224">
    <property type="entry name" value="PEPTIDYL-TRNA HYDROLASE"/>
    <property type="match status" value="1"/>
</dbReference>
<dbReference type="KEGG" id="gsb:GSUB_05590"/>
<keyword evidence="4 7" id="KW-0694">RNA-binding</keyword>
<evidence type="ECO:0000313" key="11">
    <source>
        <dbReference type="Proteomes" id="UP000035036"/>
    </source>
</evidence>